<organism evidence="3">
    <name type="scientific">Gongylonema pulchrum</name>
    <dbReference type="NCBI Taxonomy" id="637853"/>
    <lineage>
        <taxon>Eukaryota</taxon>
        <taxon>Metazoa</taxon>
        <taxon>Ecdysozoa</taxon>
        <taxon>Nematoda</taxon>
        <taxon>Chromadorea</taxon>
        <taxon>Rhabditida</taxon>
        <taxon>Spirurina</taxon>
        <taxon>Spiruromorpha</taxon>
        <taxon>Spiruroidea</taxon>
        <taxon>Gongylonematidae</taxon>
        <taxon>Gongylonema</taxon>
    </lineage>
</organism>
<evidence type="ECO:0000313" key="3">
    <source>
        <dbReference type="WBParaSite" id="GPUH_0000062001-mRNA-1"/>
    </source>
</evidence>
<dbReference type="OrthoDB" id="5877264at2759"/>
<keyword evidence="2" id="KW-1185">Reference proteome</keyword>
<accession>A0A183CVX9</accession>
<dbReference type="EMBL" id="UYRT01000591">
    <property type="protein sequence ID" value="VDK28414.1"/>
    <property type="molecule type" value="Genomic_DNA"/>
</dbReference>
<reference evidence="3" key="1">
    <citation type="submission" date="2016-06" db="UniProtKB">
        <authorList>
            <consortium name="WormBaseParasite"/>
        </authorList>
    </citation>
    <scope>IDENTIFICATION</scope>
</reference>
<evidence type="ECO:0000313" key="2">
    <source>
        <dbReference type="Proteomes" id="UP000271098"/>
    </source>
</evidence>
<name>A0A183CVX9_9BILA</name>
<dbReference type="Proteomes" id="UP000271098">
    <property type="component" value="Unassembled WGS sequence"/>
</dbReference>
<sequence>MLTYRYYTNYERIVRSALRLACVLVAINVKIGQDVLASIQKGRSVAAPAGSGCIPPRAEQRCYLTWRRSLRSERWGDEKAPKLILITNFVEQEISDTQTVTTRLMAHINETKSRAENEPPLMKFTFERKEEPGSPRRALSSDRFDPFMSETEREALRREQMLKTIDEAVQWLQ</sequence>
<proteinExistence type="predicted"/>
<dbReference type="AlphaFoldDB" id="A0A183CVX9"/>
<dbReference type="WBParaSite" id="GPUH_0000062001-mRNA-1">
    <property type="protein sequence ID" value="GPUH_0000062001-mRNA-1"/>
    <property type="gene ID" value="GPUH_0000062001"/>
</dbReference>
<reference evidence="1 2" key="2">
    <citation type="submission" date="2018-11" db="EMBL/GenBank/DDBJ databases">
        <authorList>
            <consortium name="Pathogen Informatics"/>
        </authorList>
    </citation>
    <scope>NUCLEOTIDE SEQUENCE [LARGE SCALE GENOMIC DNA]</scope>
</reference>
<gene>
    <name evidence="1" type="ORF">GPUH_LOCUS620</name>
</gene>
<protein>
    <submittedName>
        <fullName evidence="3">Syntaxin-6_N domain-containing protein</fullName>
    </submittedName>
</protein>
<evidence type="ECO:0000313" key="1">
    <source>
        <dbReference type="EMBL" id="VDK28414.1"/>
    </source>
</evidence>